<reference evidence="1 2" key="1">
    <citation type="submission" date="2020-05" db="EMBL/GenBank/DDBJ databases">
        <title>Mucilaginibacter mali sp. nov.</title>
        <authorList>
            <person name="Kim H.S."/>
            <person name="Lee K.C."/>
            <person name="Suh M.K."/>
            <person name="Kim J.-S."/>
            <person name="Han K.-I."/>
            <person name="Eom M.K."/>
            <person name="Shin Y.K."/>
            <person name="Lee J.-S."/>
        </authorList>
    </citation>
    <scope>NUCLEOTIDE SEQUENCE [LARGE SCALE GENOMIC DNA]</scope>
    <source>
        <strain evidence="1 2">G2-14</strain>
    </source>
</reference>
<dbReference type="KEGG" id="mmab:HQ865_15240"/>
<sequence>MKQRAAAFTLVEMAIALLISALVIGMTYSAYTIVLHAYSIYKTKNDRLFMLTRLDELLKKDFDRSQHVFFADNAVICDYGAEQAVYHFRDSMVVRVKGIADSFKLSHTPVIALFEKQEAGFASNAPSNLVDDLSFSVKSEKDTVVYHYHKTYSSFNLINQNPHADH</sequence>
<dbReference type="EMBL" id="CP054139">
    <property type="protein sequence ID" value="QKJ31050.1"/>
    <property type="molecule type" value="Genomic_DNA"/>
</dbReference>
<dbReference type="InterPro" id="IPR012902">
    <property type="entry name" value="N_methyl_site"/>
</dbReference>
<gene>
    <name evidence="1" type="ORF">HQ865_15240</name>
</gene>
<name>A0A7D4QL91_9SPHI</name>
<dbReference type="Pfam" id="PF07963">
    <property type="entry name" value="N_methyl"/>
    <property type="match status" value="1"/>
</dbReference>
<accession>A0A7D4QL91</accession>
<dbReference type="Proteomes" id="UP000505355">
    <property type="component" value="Chromosome"/>
</dbReference>
<keyword evidence="2" id="KW-1185">Reference proteome</keyword>
<dbReference type="AlphaFoldDB" id="A0A7D4QL91"/>
<dbReference type="RefSeq" id="WP_173415717.1">
    <property type="nucleotide sequence ID" value="NZ_CP054139.1"/>
</dbReference>
<protein>
    <submittedName>
        <fullName evidence="1">Prepilin-type N-terminal cleavage/methylation domain-containing protein</fullName>
    </submittedName>
</protein>
<evidence type="ECO:0000313" key="2">
    <source>
        <dbReference type="Proteomes" id="UP000505355"/>
    </source>
</evidence>
<proteinExistence type="predicted"/>
<organism evidence="1 2">
    <name type="scientific">Mucilaginibacter mali</name>
    <dbReference type="NCBI Taxonomy" id="2740462"/>
    <lineage>
        <taxon>Bacteria</taxon>
        <taxon>Pseudomonadati</taxon>
        <taxon>Bacteroidota</taxon>
        <taxon>Sphingobacteriia</taxon>
        <taxon>Sphingobacteriales</taxon>
        <taxon>Sphingobacteriaceae</taxon>
        <taxon>Mucilaginibacter</taxon>
    </lineage>
</organism>
<evidence type="ECO:0000313" key="1">
    <source>
        <dbReference type="EMBL" id="QKJ31050.1"/>
    </source>
</evidence>